<dbReference type="InterPro" id="IPR002575">
    <property type="entry name" value="Aminoglycoside_PTrfase"/>
</dbReference>
<dbReference type="GO" id="GO:0004413">
    <property type="term" value="F:homoserine kinase activity"/>
    <property type="evidence" value="ECO:0007669"/>
    <property type="project" value="TreeGrafter"/>
</dbReference>
<organism evidence="3 4">
    <name type="scientific">Paenibacillus ginsengarvi</name>
    <dbReference type="NCBI Taxonomy" id="400777"/>
    <lineage>
        <taxon>Bacteria</taxon>
        <taxon>Bacillati</taxon>
        <taxon>Bacillota</taxon>
        <taxon>Bacilli</taxon>
        <taxon>Bacillales</taxon>
        <taxon>Paenibacillaceae</taxon>
        <taxon>Paenibacillus</taxon>
    </lineage>
</organism>
<dbReference type="InterPro" id="IPR011009">
    <property type="entry name" value="Kinase-like_dom_sf"/>
</dbReference>
<comment type="caution">
    <text evidence="3">The sequence shown here is derived from an EMBL/GenBank/DDBJ whole genome shotgun (WGS) entry which is preliminary data.</text>
</comment>
<protein>
    <recommendedName>
        <fullName evidence="2">Aminoglycoside phosphotransferase domain-containing protein</fullName>
    </recommendedName>
</protein>
<name>A0A3B0AVC7_9BACL</name>
<dbReference type="PANTHER" id="PTHR21064">
    <property type="entry name" value="AMINOGLYCOSIDE PHOSPHOTRANSFERASE DOMAIN-CONTAINING PROTEIN-RELATED"/>
    <property type="match status" value="1"/>
</dbReference>
<dbReference type="Gene3D" id="3.30.200.20">
    <property type="entry name" value="Phosphorylase Kinase, domain 1"/>
    <property type="match status" value="1"/>
</dbReference>
<dbReference type="Pfam" id="PF01636">
    <property type="entry name" value="APH"/>
    <property type="match status" value="1"/>
</dbReference>
<sequence length="324" mass="37460">MFPVTHSVLSQRALAADVVPSYVSAPAECRLLVKGMNDTYLVLAERKRFILRVYRHGHRTLADIRHEIDLLQHVYEGGGKVAVPIVRRDGDYLTELSAPEGTRYAAMFTYAPGASRPLTQEMAALYGKAAAELHRAMEMFRSEHERYRIDTRYLLDDGTPSIIPLLTHRDEDRAFVQRLWRFLRERLDTMSPSLKQGLCHGDLNGGNCHIDDEGQVTFFDFDCEGLGWQAYDLAVFNWSVRDRPDRELALKLWQTYLDAYGREMHIGEADYAAIPYFVAARQLWLVGLHCRHADEWTYGYLTDAYFDRRLKLLRDLVREQGWPV</sequence>
<evidence type="ECO:0000313" key="4">
    <source>
        <dbReference type="Proteomes" id="UP000282311"/>
    </source>
</evidence>
<dbReference type="OrthoDB" id="9800774at2"/>
<accession>A0A3B0AVC7</accession>
<dbReference type="PANTHER" id="PTHR21064:SF6">
    <property type="entry name" value="AMINOGLYCOSIDE PHOSPHOTRANSFERASE DOMAIN-CONTAINING PROTEIN"/>
    <property type="match status" value="1"/>
</dbReference>
<evidence type="ECO:0000256" key="1">
    <source>
        <dbReference type="ARBA" id="ARBA00038240"/>
    </source>
</evidence>
<comment type="similarity">
    <text evidence="1">Belongs to the pseudomonas-type ThrB family.</text>
</comment>
<dbReference type="Gene3D" id="3.90.1200.10">
    <property type="match status" value="1"/>
</dbReference>
<dbReference type="AlphaFoldDB" id="A0A3B0AVC7"/>
<dbReference type="EMBL" id="RBAH01000040">
    <property type="protein sequence ID" value="RKN64895.1"/>
    <property type="molecule type" value="Genomic_DNA"/>
</dbReference>
<proteinExistence type="inferred from homology"/>
<feature type="domain" description="Aminoglycoside phosphotransferase" evidence="2">
    <location>
        <begin position="37"/>
        <end position="262"/>
    </location>
</feature>
<dbReference type="RefSeq" id="WP_120751618.1">
    <property type="nucleotide sequence ID" value="NZ_RBAH01000040.1"/>
</dbReference>
<dbReference type="Proteomes" id="UP000282311">
    <property type="component" value="Unassembled WGS sequence"/>
</dbReference>
<keyword evidence="4" id="KW-1185">Reference proteome</keyword>
<dbReference type="SUPFAM" id="SSF56112">
    <property type="entry name" value="Protein kinase-like (PK-like)"/>
    <property type="match status" value="1"/>
</dbReference>
<dbReference type="InterPro" id="IPR050249">
    <property type="entry name" value="Pseudomonas-type_ThrB"/>
</dbReference>
<evidence type="ECO:0000313" key="3">
    <source>
        <dbReference type="EMBL" id="RKN64895.1"/>
    </source>
</evidence>
<reference evidence="3 4" key="1">
    <citation type="journal article" date="2007" name="Int. J. Syst. Evol. Microbiol.">
        <title>Paenibacillus ginsengarvi sp. nov., isolated from soil from ginseng cultivation.</title>
        <authorList>
            <person name="Yoon M.H."/>
            <person name="Ten L.N."/>
            <person name="Im W.T."/>
        </authorList>
    </citation>
    <scope>NUCLEOTIDE SEQUENCE [LARGE SCALE GENOMIC DNA]</scope>
    <source>
        <strain evidence="3 4">KCTC 13059</strain>
    </source>
</reference>
<evidence type="ECO:0000259" key="2">
    <source>
        <dbReference type="Pfam" id="PF01636"/>
    </source>
</evidence>
<gene>
    <name evidence="3" type="ORF">D7M11_33435</name>
</gene>
<dbReference type="GO" id="GO:0009088">
    <property type="term" value="P:threonine biosynthetic process"/>
    <property type="evidence" value="ECO:0007669"/>
    <property type="project" value="TreeGrafter"/>
</dbReference>